<keyword evidence="1" id="KW-1133">Transmembrane helix</keyword>
<name>A0A160TAX7_9ZZZZ</name>
<sequence>MMILRHQAGMTLIELMIAGLLGIIITFFVVNIMVNSNSIALNSNTAGQSQEGGRFIMSWLQAESRRAGYSSIPGSTEQINPFADRCIAGAAIPPADGGNCTYESTVGIGDNDRLAIQWVYNPSSTTARDQQDCTGAAIVLATETLLVDVYWIATGGANSGYDDTLNCVTYNADTGIALNNSQSIAAGIIGMQVLYGVSTVATPTDETNVSRYVNASQVDPDANIDDDDVWGSVQAVRIALLTRAFSDSGLSEEKRSYILLDANPYSYDDRISRYIQLSTTALPNN</sequence>
<dbReference type="AlphaFoldDB" id="A0A160TAX7"/>
<organism evidence="2">
    <name type="scientific">hydrothermal vent metagenome</name>
    <dbReference type="NCBI Taxonomy" id="652676"/>
    <lineage>
        <taxon>unclassified sequences</taxon>
        <taxon>metagenomes</taxon>
        <taxon>ecological metagenomes</taxon>
    </lineage>
</organism>
<evidence type="ECO:0000313" key="2">
    <source>
        <dbReference type="EMBL" id="CUS40167.1"/>
    </source>
</evidence>
<proteinExistence type="predicted"/>
<dbReference type="Pfam" id="PF16074">
    <property type="entry name" value="PilW"/>
    <property type="match status" value="1"/>
</dbReference>
<accession>A0A160TAX7</accession>
<evidence type="ECO:0008006" key="3">
    <source>
        <dbReference type="Google" id="ProtNLM"/>
    </source>
</evidence>
<dbReference type="GO" id="GO:0043683">
    <property type="term" value="P:type IV pilus assembly"/>
    <property type="evidence" value="ECO:0007669"/>
    <property type="project" value="InterPro"/>
</dbReference>
<dbReference type="EMBL" id="CZQC01000005">
    <property type="protein sequence ID" value="CUS40167.1"/>
    <property type="molecule type" value="Genomic_DNA"/>
</dbReference>
<protein>
    <recommendedName>
        <fullName evidence="3">Type IV fimbrial biogenesis protein PilW</fullName>
    </recommendedName>
</protein>
<keyword evidence="1" id="KW-0812">Transmembrane</keyword>
<feature type="transmembrane region" description="Helical" evidence="1">
    <location>
        <begin position="12"/>
        <end position="34"/>
    </location>
</feature>
<dbReference type="InterPro" id="IPR032092">
    <property type="entry name" value="PilW"/>
</dbReference>
<keyword evidence="1" id="KW-0472">Membrane</keyword>
<gene>
    <name evidence="2" type="ORF">MGWOODY_Tha858</name>
</gene>
<reference evidence="2" key="1">
    <citation type="submission" date="2015-10" db="EMBL/GenBank/DDBJ databases">
        <authorList>
            <person name="Gilbert D.G."/>
        </authorList>
    </citation>
    <scope>NUCLEOTIDE SEQUENCE</scope>
</reference>
<evidence type="ECO:0000256" key="1">
    <source>
        <dbReference type="SAM" id="Phobius"/>
    </source>
</evidence>